<dbReference type="Gene3D" id="3.40.50.2300">
    <property type="match status" value="1"/>
</dbReference>
<dbReference type="EMBL" id="FPCK01000001">
    <property type="protein sequence ID" value="SFV28019.1"/>
    <property type="molecule type" value="Genomic_DNA"/>
</dbReference>
<accession>A0A1I7N024</accession>
<dbReference type="InterPro" id="IPR001789">
    <property type="entry name" value="Sig_transdc_resp-reg_receiver"/>
</dbReference>
<evidence type="ECO:0000313" key="4">
    <source>
        <dbReference type="Proteomes" id="UP000199074"/>
    </source>
</evidence>
<dbReference type="STRING" id="429728.SAMN05216456_0416"/>
<evidence type="ECO:0000256" key="1">
    <source>
        <dbReference type="PROSITE-ProRule" id="PRU00169"/>
    </source>
</evidence>
<gene>
    <name evidence="3" type="ORF">SAMN05216456_0416</name>
</gene>
<dbReference type="InterPro" id="IPR011006">
    <property type="entry name" value="CheY-like_superfamily"/>
</dbReference>
<feature type="modified residue" description="4-aspartylphosphate" evidence="1">
    <location>
        <position position="55"/>
    </location>
</feature>
<dbReference type="SUPFAM" id="SSF52172">
    <property type="entry name" value="CheY-like"/>
    <property type="match status" value="1"/>
</dbReference>
<evidence type="ECO:0000259" key="2">
    <source>
        <dbReference type="PROSITE" id="PS50110"/>
    </source>
</evidence>
<dbReference type="AlphaFoldDB" id="A0A1I7N024"/>
<proteinExistence type="predicted"/>
<dbReference type="Pfam" id="PF00072">
    <property type="entry name" value="Response_reg"/>
    <property type="match status" value="1"/>
</dbReference>
<sequence>MTLSCILIVEDDAEQGRALKHMLESMGHTVLGPAPDCSSALELIWREKPDLAFVDTYLGSDTCEVVLEECDQQDVPVIVTLAREGELPDFCLEREQLSGPPMASVLQVMLEAPRARA</sequence>
<name>A0A1I7N024_9HYPH</name>
<dbReference type="OrthoDB" id="7060229at2"/>
<dbReference type="GO" id="GO:0000160">
    <property type="term" value="P:phosphorelay signal transduction system"/>
    <property type="evidence" value="ECO:0007669"/>
    <property type="project" value="InterPro"/>
</dbReference>
<organism evidence="3 4">
    <name type="scientific">Devosia crocina</name>
    <dbReference type="NCBI Taxonomy" id="429728"/>
    <lineage>
        <taxon>Bacteria</taxon>
        <taxon>Pseudomonadati</taxon>
        <taxon>Pseudomonadota</taxon>
        <taxon>Alphaproteobacteria</taxon>
        <taxon>Hyphomicrobiales</taxon>
        <taxon>Devosiaceae</taxon>
        <taxon>Devosia</taxon>
    </lineage>
</organism>
<dbReference type="RefSeq" id="WP_092420256.1">
    <property type="nucleotide sequence ID" value="NZ_FPCK01000001.1"/>
</dbReference>
<dbReference type="PROSITE" id="PS50110">
    <property type="entry name" value="RESPONSE_REGULATORY"/>
    <property type="match status" value="1"/>
</dbReference>
<evidence type="ECO:0000313" key="3">
    <source>
        <dbReference type="EMBL" id="SFV28019.1"/>
    </source>
</evidence>
<keyword evidence="1" id="KW-0597">Phosphoprotein</keyword>
<feature type="domain" description="Response regulatory" evidence="2">
    <location>
        <begin position="5"/>
        <end position="117"/>
    </location>
</feature>
<keyword evidence="4" id="KW-1185">Reference proteome</keyword>
<reference evidence="3 4" key="1">
    <citation type="submission" date="2016-10" db="EMBL/GenBank/DDBJ databases">
        <authorList>
            <person name="de Groot N.N."/>
        </authorList>
    </citation>
    <scope>NUCLEOTIDE SEQUENCE [LARGE SCALE GENOMIC DNA]</scope>
    <source>
        <strain evidence="3 4">IPL20</strain>
    </source>
</reference>
<protein>
    <submittedName>
        <fullName evidence="3">Response regulator receiver domain-containing protein</fullName>
    </submittedName>
</protein>
<dbReference type="Proteomes" id="UP000199074">
    <property type="component" value="Unassembled WGS sequence"/>
</dbReference>